<dbReference type="GO" id="GO:0006310">
    <property type="term" value="P:DNA recombination"/>
    <property type="evidence" value="ECO:0007669"/>
    <property type="project" value="UniProtKB-KW"/>
</dbReference>
<dbReference type="Gene3D" id="1.10.443.10">
    <property type="entry name" value="Intergrase catalytic core"/>
    <property type="match status" value="1"/>
</dbReference>
<evidence type="ECO:0000256" key="1">
    <source>
        <dbReference type="ARBA" id="ARBA00023172"/>
    </source>
</evidence>
<name>A0A364Y6J4_9BACT</name>
<keyword evidence="4" id="KW-1185">Reference proteome</keyword>
<dbReference type="EMBL" id="QMFY01000003">
    <property type="protein sequence ID" value="RAW01845.1"/>
    <property type="molecule type" value="Genomic_DNA"/>
</dbReference>
<dbReference type="InterPro" id="IPR013762">
    <property type="entry name" value="Integrase-like_cat_sf"/>
</dbReference>
<gene>
    <name evidence="3" type="ORF">DQQ10_09380</name>
</gene>
<dbReference type="Pfam" id="PF00589">
    <property type="entry name" value="Phage_integrase"/>
    <property type="match status" value="1"/>
</dbReference>
<dbReference type="PANTHER" id="PTHR30349:SF64">
    <property type="entry name" value="PROPHAGE INTEGRASE INTD-RELATED"/>
    <property type="match status" value="1"/>
</dbReference>
<dbReference type="GO" id="GO:0015074">
    <property type="term" value="P:DNA integration"/>
    <property type="evidence" value="ECO:0007669"/>
    <property type="project" value="InterPro"/>
</dbReference>
<reference evidence="3 4" key="1">
    <citation type="submission" date="2018-06" db="EMBL/GenBank/DDBJ databases">
        <title>Chryseolinea flavus sp. nov., a member of the phylum Bacteroidetes isolated from soil.</title>
        <authorList>
            <person name="Li Y."/>
            <person name="Wang J."/>
        </authorList>
    </citation>
    <scope>NUCLEOTIDE SEQUENCE [LARGE SCALE GENOMIC DNA]</scope>
    <source>
        <strain evidence="3 4">SDU1-6</strain>
    </source>
</reference>
<dbReference type="SUPFAM" id="SSF56349">
    <property type="entry name" value="DNA breaking-rejoining enzymes"/>
    <property type="match status" value="1"/>
</dbReference>
<sequence length="246" mass="28309">MDPLAIGSDEIILYINYLKSSLNLGRDKCRMAAQSFSFFYKHVLRKPYVLPSKLFPRKEHKLPPILSQQQTLQLFAAVKNVKHRCMIGLLYGAGLRLNELRLLKVSSIDSNAMQIKVVQGKGNKDRFTILPRFILDDLRTYYRNHRTKEYLFEGYIPDRPMHERAIGHMVTQCMKVAGFSNKGYSAHTLRHSFATHLLDQGVDIHSIKELLGHTNLETTMIYLHLQQSKRASLISPLDTIMNSLQP</sequence>
<dbReference type="GO" id="GO:0003677">
    <property type="term" value="F:DNA binding"/>
    <property type="evidence" value="ECO:0007669"/>
    <property type="project" value="InterPro"/>
</dbReference>
<evidence type="ECO:0000313" key="4">
    <source>
        <dbReference type="Proteomes" id="UP000251889"/>
    </source>
</evidence>
<accession>A0A364Y6J4</accession>
<dbReference type="InterPro" id="IPR050090">
    <property type="entry name" value="Tyrosine_recombinase_XerCD"/>
</dbReference>
<dbReference type="AlphaFoldDB" id="A0A364Y6J4"/>
<feature type="domain" description="Tyr recombinase" evidence="2">
    <location>
        <begin position="61"/>
        <end position="235"/>
    </location>
</feature>
<protein>
    <submittedName>
        <fullName evidence="3">Integrase</fullName>
    </submittedName>
</protein>
<dbReference type="PANTHER" id="PTHR30349">
    <property type="entry name" value="PHAGE INTEGRASE-RELATED"/>
    <property type="match status" value="1"/>
</dbReference>
<dbReference type="OrthoDB" id="9801717at2"/>
<dbReference type="Proteomes" id="UP000251889">
    <property type="component" value="Unassembled WGS sequence"/>
</dbReference>
<dbReference type="InterPro" id="IPR002104">
    <property type="entry name" value="Integrase_catalytic"/>
</dbReference>
<organism evidence="3 4">
    <name type="scientific">Pseudochryseolinea flava</name>
    <dbReference type="NCBI Taxonomy" id="2059302"/>
    <lineage>
        <taxon>Bacteria</taxon>
        <taxon>Pseudomonadati</taxon>
        <taxon>Bacteroidota</taxon>
        <taxon>Cytophagia</taxon>
        <taxon>Cytophagales</taxon>
        <taxon>Fulvivirgaceae</taxon>
        <taxon>Pseudochryseolinea</taxon>
    </lineage>
</organism>
<dbReference type="InterPro" id="IPR011010">
    <property type="entry name" value="DNA_brk_join_enz"/>
</dbReference>
<dbReference type="PROSITE" id="PS51898">
    <property type="entry name" value="TYR_RECOMBINASE"/>
    <property type="match status" value="1"/>
</dbReference>
<evidence type="ECO:0000259" key="2">
    <source>
        <dbReference type="PROSITE" id="PS51898"/>
    </source>
</evidence>
<proteinExistence type="predicted"/>
<keyword evidence="1" id="KW-0233">DNA recombination</keyword>
<evidence type="ECO:0000313" key="3">
    <source>
        <dbReference type="EMBL" id="RAW01845.1"/>
    </source>
</evidence>
<comment type="caution">
    <text evidence="3">The sequence shown here is derived from an EMBL/GenBank/DDBJ whole genome shotgun (WGS) entry which is preliminary data.</text>
</comment>